<dbReference type="EMBL" id="JABBGH010000003">
    <property type="protein sequence ID" value="NML66998.1"/>
    <property type="molecule type" value="Genomic_DNA"/>
</dbReference>
<evidence type="ECO:0000313" key="3">
    <source>
        <dbReference type="Proteomes" id="UP000559626"/>
    </source>
</evidence>
<reference evidence="2 3" key="1">
    <citation type="submission" date="2020-04" db="EMBL/GenBank/DDBJ databases">
        <title>Hymenobacter polaris sp. nov., isolated from Arctic soil.</title>
        <authorList>
            <person name="Dahal R.H."/>
        </authorList>
    </citation>
    <scope>NUCLEOTIDE SEQUENCE [LARGE SCALE GENOMIC DNA]</scope>
    <source>
        <strain evidence="2 3">RP-2-7</strain>
    </source>
</reference>
<dbReference type="Proteomes" id="UP000559626">
    <property type="component" value="Unassembled WGS sequence"/>
</dbReference>
<evidence type="ECO:0000313" key="2">
    <source>
        <dbReference type="EMBL" id="NML66998.1"/>
    </source>
</evidence>
<keyword evidence="1" id="KW-0812">Transmembrane</keyword>
<sequence>MAAWLIVALLLALIMGLPYSLYLDSLKLEQPVVTFTARIWREATTLVPLLVFPGMLLGPAGVIVTRPAISLLAGLSAFALTFVSLGLGFVFLRLQLTYWRHDRFATPTVYPRSSGPTTRIRTYW</sequence>
<feature type="transmembrane region" description="Helical" evidence="1">
    <location>
        <begin position="47"/>
        <end position="64"/>
    </location>
</feature>
<name>A0A7Y0AGM5_9BACT</name>
<organism evidence="2 3">
    <name type="scientific">Hymenobacter polaris</name>
    <dbReference type="NCBI Taxonomy" id="2682546"/>
    <lineage>
        <taxon>Bacteria</taxon>
        <taxon>Pseudomonadati</taxon>
        <taxon>Bacteroidota</taxon>
        <taxon>Cytophagia</taxon>
        <taxon>Cytophagales</taxon>
        <taxon>Hymenobacteraceae</taxon>
        <taxon>Hymenobacter</taxon>
    </lineage>
</organism>
<keyword evidence="3" id="KW-1185">Reference proteome</keyword>
<keyword evidence="1" id="KW-0472">Membrane</keyword>
<gene>
    <name evidence="2" type="ORF">HHL22_17465</name>
</gene>
<dbReference type="RefSeq" id="WP_169532694.1">
    <property type="nucleotide sequence ID" value="NZ_JABBGH010000003.1"/>
</dbReference>
<comment type="caution">
    <text evidence="2">The sequence shown here is derived from an EMBL/GenBank/DDBJ whole genome shotgun (WGS) entry which is preliminary data.</text>
</comment>
<proteinExistence type="predicted"/>
<evidence type="ECO:0000256" key="1">
    <source>
        <dbReference type="SAM" id="Phobius"/>
    </source>
</evidence>
<protein>
    <submittedName>
        <fullName evidence="2">Uncharacterized protein</fullName>
    </submittedName>
</protein>
<accession>A0A7Y0AGM5</accession>
<keyword evidence="1" id="KW-1133">Transmembrane helix</keyword>
<dbReference type="AlphaFoldDB" id="A0A7Y0AGM5"/>
<feature type="transmembrane region" description="Helical" evidence="1">
    <location>
        <begin position="71"/>
        <end position="92"/>
    </location>
</feature>